<reference evidence="2 3" key="1">
    <citation type="submission" date="2020-01" db="EMBL/GenBank/DDBJ databases">
        <title>Identification and distribution of gene clusters putatively required for synthesis of sphingolipid metabolism inhibitors in phylogenetically diverse species of the filamentous fungus Fusarium.</title>
        <authorList>
            <person name="Kim H.-S."/>
            <person name="Busman M."/>
            <person name="Brown D.W."/>
            <person name="Divon H."/>
            <person name="Uhlig S."/>
            <person name="Proctor R.H."/>
        </authorList>
    </citation>
    <scope>NUCLEOTIDE SEQUENCE [LARGE SCALE GENOMIC DNA]</scope>
    <source>
        <strain evidence="2 3">NRRL 13308</strain>
    </source>
</reference>
<evidence type="ECO:0000256" key="1">
    <source>
        <dbReference type="SAM" id="MobiDB-lite"/>
    </source>
</evidence>
<sequence>MSKESQDRHSMKEGTMEIELELRAASRAGTAPEAGNGTAELGHPQAGTDNGNDKTSIMSSKKPGSTGQGAQSSPNVPGSMGQVAEGDMEPPRHPNQEVVDQNVHLADLTDETLLPGIRNMLILGLRCASLDRARLVGDNSPIRGLESRWIRDAYGAESSEIREPFHWSDNYIGDAWPESQDVAE</sequence>
<keyword evidence="3" id="KW-1185">Reference proteome</keyword>
<evidence type="ECO:0000313" key="2">
    <source>
        <dbReference type="EMBL" id="KAF4437292.1"/>
    </source>
</evidence>
<dbReference type="AlphaFoldDB" id="A0A8H4JTF8"/>
<dbReference type="Proteomes" id="UP000536711">
    <property type="component" value="Unassembled WGS sequence"/>
</dbReference>
<dbReference type="EMBL" id="JAADJF010000131">
    <property type="protein sequence ID" value="KAF4437292.1"/>
    <property type="molecule type" value="Genomic_DNA"/>
</dbReference>
<name>A0A8H4JTF8_9HYPO</name>
<feature type="compositionally biased region" description="Basic and acidic residues" evidence="1">
    <location>
        <begin position="1"/>
        <end position="24"/>
    </location>
</feature>
<feature type="compositionally biased region" description="Polar residues" evidence="1">
    <location>
        <begin position="47"/>
        <end position="76"/>
    </location>
</feature>
<evidence type="ECO:0000313" key="3">
    <source>
        <dbReference type="Proteomes" id="UP000536711"/>
    </source>
</evidence>
<feature type="region of interest" description="Disordered" evidence="1">
    <location>
        <begin position="1"/>
        <end position="95"/>
    </location>
</feature>
<comment type="caution">
    <text evidence="2">The sequence shown here is derived from an EMBL/GenBank/DDBJ whole genome shotgun (WGS) entry which is preliminary data.</text>
</comment>
<organism evidence="2 3">
    <name type="scientific">Fusarium acutatum</name>
    <dbReference type="NCBI Taxonomy" id="78861"/>
    <lineage>
        <taxon>Eukaryota</taxon>
        <taxon>Fungi</taxon>
        <taxon>Dikarya</taxon>
        <taxon>Ascomycota</taxon>
        <taxon>Pezizomycotina</taxon>
        <taxon>Sordariomycetes</taxon>
        <taxon>Hypocreomycetidae</taxon>
        <taxon>Hypocreales</taxon>
        <taxon>Nectriaceae</taxon>
        <taxon>Fusarium</taxon>
        <taxon>Fusarium fujikuroi species complex</taxon>
    </lineage>
</organism>
<protein>
    <submittedName>
        <fullName evidence="2">Uncharacterized protein</fullName>
    </submittedName>
</protein>
<accession>A0A8H4JTF8</accession>
<dbReference type="OrthoDB" id="5430750at2759"/>
<gene>
    <name evidence="2" type="ORF">FACUT_5774</name>
</gene>
<proteinExistence type="predicted"/>